<evidence type="ECO:0000313" key="1">
    <source>
        <dbReference type="EMBL" id="AHZ10231.1"/>
    </source>
</evidence>
<proteinExistence type="predicted"/>
<dbReference type="KEGG" id="vg:19526213"/>
<protein>
    <submittedName>
        <fullName evidence="1">Uncharacterized protein</fullName>
    </submittedName>
</protein>
<dbReference type="Proteomes" id="UP000026900">
    <property type="component" value="Segment"/>
</dbReference>
<name>A0A024B245_9CAUD</name>
<dbReference type="GeneID" id="19526213"/>
<accession>A0A024B245</accession>
<reference evidence="2" key="1">
    <citation type="submission" date="2014-09" db="EMBL/GenBank/DDBJ databases">
        <authorList>
            <person name="Sauder A.B."/>
            <person name="McKenzie Q.R."/>
            <person name="Temple L.M."/>
            <person name="Alexis B.K."/>
            <person name="Al-Atrache Z."/>
            <person name="Lewis L.O."/>
            <person name="Loesser-Casey K.E."/>
            <person name="Mitchell K.J."/>
        </authorList>
    </citation>
    <scope>NUCLEOTIDE SEQUENCE [LARGE SCALE GENOMIC DNA]</scope>
</reference>
<sequence length="56" mass="6173">MRWKFFESLASTFAMMSGAGLAFTCMEPSTSNLVITVTFMVLTVITHLARGEKPVD</sequence>
<dbReference type="RefSeq" id="YP_009036662.1">
    <property type="nucleotide sequence ID" value="NC_024213.1"/>
</dbReference>
<organism evidence="1 2">
    <name type="scientific">Bacillus phage Hakuna</name>
    <dbReference type="NCBI Taxonomy" id="1486659"/>
    <lineage>
        <taxon>Viruses</taxon>
        <taxon>Duplodnaviria</taxon>
        <taxon>Heunggongvirae</taxon>
        <taxon>Uroviricota</taxon>
        <taxon>Caudoviricetes</taxon>
        <taxon>Herelleviridae</taxon>
        <taxon>Bastillevirinae</taxon>
        <taxon>Wphvirus</taxon>
        <taxon>Wphvirus hakuna</taxon>
    </lineage>
</organism>
<evidence type="ECO:0000313" key="2">
    <source>
        <dbReference type="Proteomes" id="UP000026900"/>
    </source>
</evidence>
<keyword evidence="2" id="KW-1185">Reference proteome</keyword>
<dbReference type="EMBL" id="KJ489399">
    <property type="protein sequence ID" value="AHZ10231.1"/>
    <property type="molecule type" value="Genomic_DNA"/>
</dbReference>